<dbReference type="Proteomes" id="UP001611383">
    <property type="component" value="Chromosome"/>
</dbReference>
<proteinExistence type="predicted"/>
<dbReference type="RefSeq" id="WP_395825921.1">
    <property type="nucleotide sequence ID" value="NZ_CP043494.1"/>
</dbReference>
<dbReference type="InterPro" id="IPR036412">
    <property type="entry name" value="HAD-like_sf"/>
</dbReference>
<evidence type="ECO:0000313" key="2">
    <source>
        <dbReference type="Proteomes" id="UP001611383"/>
    </source>
</evidence>
<organism evidence="1 2">
    <name type="scientific">Archangium minus</name>
    <dbReference type="NCBI Taxonomy" id="83450"/>
    <lineage>
        <taxon>Bacteria</taxon>
        <taxon>Pseudomonadati</taxon>
        <taxon>Myxococcota</taxon>
        <taxon>Myxococcia</taxon>
        <taxon>Myxococcales</taxon>
        <taxon>Cystobacterineae</taxon>
        <taxon>Archangiaceae</taxon>
        <taxon>Archangium</taxon>
    </lineage>
</organism>
<evidence type="ECO:0000313" key="1">
    <source>
        <dbReference type="EMBL" id="WNG52162.1"/>
    </source>
</evidence>
<dbReference type="PANTHER" id="PTHR43481:SF4">
    <property type="entry name" value="GLYCEROL-1-PHOSPHATE PHOSPHOHYDROLASE 1-RELATED"/>
    <property type="match status" value="1"/>
</dbReference>
<reference evidence="1 2" key="1">
    <citation type="submission" date="2019-08" db="EMBL/GenBank/DDBJ databases">
        <title>Archangium and Cystobacter genomes.</title>
        <authorList>
            <person name="Chen I.-C.K."/>
            <person name="Wielgoss S."/>
        </authorList>
    </citation>
    <scope>NUCLEOTIDE SEQUENCE [LARGE SCALE GENOMIC DNA]</scope>
    <source>
        <strain evidence="1 2">Cbm 6</strain>
    </source>
</reference>
<dbReference type="SFLD" id="SFLDS00003">
    <property type="entry name" value="Haloacid_Dehalogenase"/>
    <property type="match status" value="1"/>
</dbReference>
<sequence length="230" mass="25077">MHDSATTGTQKSHIYPFAAVLFDLDGVIIDTMELHYRVWDEFARARGYVPSEAELLATNGRRAEDVLQAWFGEGRTKAEVAALVHERETLFNRTLETAPVSAVPGVREFLEALRRAGVPRAVGTSAMPMNAELALSRLGLLEMFEARVTAADVVQGKPHPEVYLKAASALGVPPTECLVVEDAVLGVRAARAAGARCLALTTSFPRDVLLREEPQWLAEDFRTLPSPVAL</sequence>
<protein>
    <submittedName>
        <fullName evidence="1">HAD family phosphatase</fullName>
    </submittedName>
</protein>
<dbReference type="SUPFAM" id="SSF56784">
    <property type="entry name" value="HAD-like"/>
    <property type="match status" value="1"/>
</dbReference>
<dbReference type="EMBL" id="CP043494">
    <property type="protein sequence ID" value="WNG52162.1"/>
    <property type="molecule type" value="Genomic_DNA"/>
</dbReference>
<dbReference type="SFLD" id="SFLDG01129">
    <property type="entry name" value="C1.5:_HAD__Beta-PGM__Phosphata"/>
    <property type="match status" value="1"/>
</dbReference>
<dbReference type="InterPro" id="IPR051806">
    <property type="entry name" value="HAD-like_SPP"/>
</dbReference>
<dbReference type="InterPro" id="IPR023214">
    <property type="entry name" value="HAD_sf"/>
</dbReference>
<gene>
    <name evidence="1" type="ORF">F0U60_01090</name>
</gene>
<name>A0ABY9X9U0_9BACT</name>
<dbReference type="Gene3D" id="3.40.50.1000">
    <property type="entry name" value="HAD superfamily/HAD-like"/>
    <property type="match status" value="1"/>
</dbReference>
<dbReference type="InterPro" id="IPR023198">
    <property type="entry name" value="PGP-like_dom2"/>
</dbReference>
<dbReference type="NCBIfam" id="TIGR01509">
    <property type="entry name" value="HAD-SF-IA-v3"/>
    <property type="match status" value="1"/>
</dbReference>
<accession>A0ABY9X9U0</accession>
<dbReference type="InterPro" id="IPR006439">
    <property type="entry name" value="HAD-SF_hydro_IA"/>
</dbReference>
<dbReference type="SFLD" id="SFLDG01135">
    <property type="entry name" value="C1.5.6:_HAD__Beta-PGM__Phospha"/>
    <property type="match status" value="1"/>
</dbReference>
<dbReference type="PRINTS" id="PR00413">
    <property type="entry name" value="HADHALOGNASE"/>
</dbReference>
<dbReference type="PANTHER" id="PTHR43481">
    <property type="entry name" value="FRUCTOSE-1-PHOSPHATE PHOSPHATASE"/>
    <property type="match status" value="1"/>
</dbReference>
<dbReference type="Gene3D" id="1.10.150.240">
    <property type="entry name" value="Putative phosphatase, domain 2"/>
    <property type="match status" value="1"/>
</dbReference>
<keyword evidence="2" id="KW-1185">Reference proteome</keyword>
<dbReference type="Pfam" id="PF00702">
    <property type="entry name" value="Hydrolase"/>
    <property type="match status" value="1"/>
</dbReference>